<dbReference type="AlphaFoldDB" id="S9USJ1"/>
<reference evidence="1 2" key="1">
    <citation type="journal article" date="2013" name="PLoS ONE">
        <title>Predicting the Proteins of Angomonas deanei, Strigomonas culicis and Their Respective Endosymbionts Reveals New Aspects of the Trypanosomatidae Family.</title>
        <authorList>
            <person name="Motta M.C."/>
            <person name="Martins A.C."/>
            <person name="de Souza S.S."/>
            <person name="Catta-Preta C.M."/>
            <person name="Silva R."/>
            <person name="Klein C.C."/>
            <person name="de Almeida L.G."/>
            <person name="de Lima Cunha O."/>
            <person name="Ciapina L.P."/>
            <person name="Brocchi M."/>
            <person name="Colabardini A.C."/>
            <person name="de Araujo Lima B."/>
            <person name="Machado C.R."/>
            <person name="de Almeida Soares C.M."/>
            <person name="Probst C.M."/>
            <person name="de Menezes C.B."/>
            <person name="Thompson C.E."/>
            <person name="Bartholomeu D.C."/>
            <person name="Gradia D.F."/>
            <person name="Pavoni D.P."/>
            <person name="Grisard E.C."/>
            <person name="Fantinatti-Garboggini F."/>
            <person name="Marchini F.K."/>
            <person name="Rodrigues-Luiz G.F."/>
            <person name="Wagner G."/>
            <person name="Goldman G.H."/>
            <person name="Fietto J.L."/>
            <person name="Elias M.C."/>
            <person name="Goldman M.H."/>
            <person name="Sagot M.F."/>
            <person name="Pereira M."/>
            <person name="Stoco P.H."/>
            <person name="de Mendonca-Neto R.P."/>
            <person name="Teixeira S.M."/>
            <person name="Maciel T.E."/>
            <person name="de Oliveira Mendes T.A."/>
            <person name="Urmenyi T.P."/>
            <person name="de Souza W."/>
            <person name="Schenkman S."/>
            <person name="de Vasconcelos A.T."/>
        </authorList>
    </citation>
    <scope>NUCLEOTIDE SEQUENCE [LARGE SCALE GENOMIC DNA]</scope>
</reference>
<name>S9USJ1_9TRYP</name>
<accession>S9USJ1</accession>
<proteinExistence type="predicted"/>
<gene>
    <name evidence="1" type="ORF">STCU_03261</name>
</gene>
<organism evidence="1 2">
    <name type="scientific">Strigomonas culicis</name>
    <dbReference type="NCBI Taxonomy" id="28005"/>
    <lineage>
        <taxon>Eukaryota</taxon>
        <taxon>Discoba</taxon>
        <taxon>Euglenozoa</taxon>
        <taxon>Kinetoplastea</taxon>
        <taxon>Metakinetoplastina</taxon>
        <taxon>Trypanosomatida</taxon>
        <taxon>Trypanosomatidae</taxon>
        <taxon>Strigomonadinae</taxon>
        <taxon>Strigomonas</taxon>
    </lineage>
</organism>
<dbReference type="Proteomes" id="UP000015354">
    <property type="component" value="Unassembled WGS sequence"/>
</dbReference>
<dbReference type="OrthoDB" id="268624at2759"/>
<comment type="caution">
    <text evidence="1">The sequence shown here is derived from an EMBL/GenBank/DDBJ whole genome shotgun (WGS) entry which is preliminary data.</text>
</comment>
<evidence type="ECO:0000313" key="2">
    <source>
        <dbReference type="Proteomes" id="UP000015354"/>
    </source>
</evidence>
<evidence type="ECO:0000313" key="1">
    <source>
        <dbReference type="EMBL" id="EPY31764.1"/>
    </source>
</evidence>
<protein>
    <submittedName>
        <fullName evidence="1">Uncharacterized protein</fullName>
    </submittedName>
</protein>
<sequence>MLTNPTLLGAGTQVVVFYDPASPSESAIKLQADRGAESIFYIGICLSVFIAYRSVRCETILPNMFYRFLGSNRRVTSISGLRQARTHAKQKMKYGKHTGAL</sequence>
<dbReference type="EMBL" id="ATMH01003261">
    <property type="protein sequence ID" value="EPY31764.1"/>
    <property type="molecule type" value="Genomic_DNA"/>
</dbReference>
<keyword evidence="2" id="KW-1185">Reference proteome</keyword>